<dbReference type="CDD" id="cd01130">
    <property type="entry name" value="VirB11-like_ATPase"/>
    <property type="match status" value="1"/>
</dbReference>
<dbReference type="Pfam" id="PF00437">
    <property type="entry name" value="T2SSE"/>
    <property type="match status" value="1"/>
</dbReference>
<dbReference type="SUPFAM" id="SSF49879">
    <property type="entry name" value="SMAD/FHA domain"/>
    <property type="match status" value="1"/>
</dbReference>
<evidence type="ECO:0000256" key="3">
    <source>
        <dbReference type="ARBA" id="ARBA00022475"/>
    </source>
</evidence>
<dbReference type="PROSITE" id="PS50006">
    <property type="entry name" value="FHA_DOMAIN"/>
    <property type="match status" value="1"/>
</dbReference>
<dbReference type="EMBL" id="UFTT01000002">
    <property type="protein sequence ID" value="SUV65881.1"/>
    <property type="molecule type" value="Genomic_DNA"/>
</dbReference>
<name>A0A381A5L9_BORPT</name>
<evidence type="ECO:0000256" key="2">
    <source>
        <dbReference type="ARBA" id="ARBA00006611"/>
    </source>
</evidence>
<protein>
    <submittedName>
        <fullName evidence="7">Type IV secretion system protein virB11</fullName>
    </submittedName>
</protein>
<reference evidence="7 8" key="1">
    <citation type="submission" date="2018-06" db="EMBL/GenBank/DDBJ databases">
        <authorList>
            <consortium name="Pathogen Informatics"/>
            <person name="Doyle S."/>
        </authorList>
    </citation>
    <scope>NUCLEOTIDE SEQUENCE [LARGE SCALE GENOMIC DNA]</scope>
    <source>
        <strain evidence="7 8">NCTC10911</strain>
    </source>
</reference>
<dbReference type="Gene3D" id="3.40.50.300">
    <property type="entry name" value="P-loop containing nucleotide triphosphate hydrolases"/>
    <property type="match status" value="1"/>
</dbReference>
<accession>A0A381A5L9</accession>
<keyword evidence="3" id="KW-1003">Cell membrane</keyword>
<dbReference type="InterPro" id="IPR018076">
    <property type="entry name" value="T2SS_GspF_dom"/>
</dbReference>
<evidence type="ECO:0000256" key="1">
    <source>
        <dbReference type="ARBA" id="ARBA00004651"/>
    </source>
</evidence>
<dbReference type="AlphaFoldDB" id="A0A381A5L9"/>
<evidence type="ECO:0000256" key="5">
    <source>
        <dbReference type="ARBA" id="ARBA00022989"/>
    </source>
</evidence>
<comment type="similarity">
    <text evidence="2">Belongs to the GSP E family.</text>
</comment>
<evidence type="ECO:0000256" key="6">
    <source>
        <dbReference type="ARBA" id="ARBA00023136"/>
    </source>
</evidence>
<organism evidence="7 8">
    <name type="scientific">Bordetella pertussis</name>
    <dbReference type="NCBI Taxonomy" id="520"/>
    <lineage>
        <taxon>Bacteria</taxon>
        <taxon>Pseudomonadati</taxon>
        <taxon>Pseudomonadota</taxon>
        <taxon>Betaproteobacteria</taxon>
        <taxon>Burkholderiales</taxon>
        <taxon>Alcaligenaceae</taxon>
        <taxon>Bordetella</taxon>
    </lineage>
</organism>
<evidence type="ECO:0000256" key="4">
    <source>
        <dbReference type="ARBA" id="ARBA00022692"/>
    </source>
</evidence>
<dbReference type="InterPro" id="IPR027417">
    <property type="entry name" value="P-loop_NTPase"/>
</dbReference>
<gene>
    <name evidence="7" type="ORF">NCTC10911_02923</name>
</gene>
<dbReference type="InterPro" id="IPR008984">
    <property type="entry name" value="SMAD_FHA_dom_sf"/>
</dbReference>
<evidence type="ECO:0000313" key="7">
    <source>
        <dbReference type="EMBL" id="SUV65881.1"/>
    </source>
</evidence>
<dbReference type="InterPro" id="IPR001482">
    <property type="entry name" value="T2SS/T4SS_dom"/>
</dbReference>
<dbReference type="SUPFAM" id="SSF52540">
    <property type="entry name" value="P-loop containing nucleoside triphosphate hydrolases"/>
    <property type="match status" value="1"/>
</dbReference>
<dbReference type="Pfam" id="PF00482">
    <property type="entry name" value="T2SSF"/>
    <property type="match status" value="1"/>
</dbReference>
<dbReference type="Proteomes" id="UP000255014">
    <property type="component" value="Unassembled WGS sequence"/>
</dbReference>
<dbReference type="InterPro" id="IPR003593">
    <property type="entry name" value="AAA+_ATPase"/>
</dbReference>
<dbReference type="PANTHER" id="PTHR30486">
    <property type="entry name" value="TWITCHING MOTILITY PROTEIN PILT"/>
    <property type="match status" value="1"/>
</dbReference>
<dbReference type="InterPro" id="IPR042094">
    <property type="entry name" value="T2SS_GspF_sf"/>
</dbReference>
<dbReference type="InterPro" id="IPR000253">
    <property type="entry name" value="FHA_dom"/>
</dbReference>
<dbReference type="Gene3D" id="3.30.450.380">
    <property type="match status" value="1"/>
</dbReference>
<keyword evidence="6" id="KW-0472">Membrane</keyword>
<comment type="subcellular location">
    <subcellularLocation>
        <location evidence="1">Cell membrane</location>
        <topology evidence="1">Multi-pass membrane protein</topology>
    </subcellularLocation>
</comment>
<keyword evidence="5" id="KW-1133">Transmembrane helix</keyword>
<dbReference type="GO" id="GO:0016887">
    <property type="term" value="F:ATP hydrolysis activity"/>
    <property type="evidence" value="ECO:0007669"/>
    <property type="project" value="InterPro"/>
</dbReference>
<dbReference type="GO" id="GO:0005886">
    <property type="term" value="C:plasma membrane"/>
    <property type="evidence" value="ECO:0007669"/>
    <property type="project" value="UniProtKB-SubCell"/>
</dbReference>
<dbReference type="Gene3D" id="1.20.81.30">
    <property type="entry name" value="Type II secretion system (T2SS), domain F"/>
    <property type="match status" value="1"/>
</dbReference>
<proteinExistence type="inferred from homology"/>
<dbReference type="CDD" id="cd00060">
    <property type="entry name" value="FHA"/>
    <property type="match status" value="1"/>
</dbReference>
<keyword evidence="4" id="KW-0812">Transmembrane</keyword>
<dbReference type="InterPro" id="IPR050921">
    <property type="entry name" value="T4SS_GSP_E_ATPase"/>
</dbReference>
<dbReference type="Gene3D" id="2.60.200.20">
    <property type="match status" value="1"/>
</dbReference>
<dbReference type="PANTHER" id="PTHR30486:SF6">
    <property type="entry name" value="TYPE IV PILUS RETRACTATION ATPASE PILT"/>
    <property type="match status" value="1"/>
</dbReference>
<dbReference type="SMART" id="SM00382">
    <property type="entry name" value="AAA"/>
    <property type="match status" value="1"/>
</dbReference>
<evidence type="ECO:0000313" key="8">
    <source>
        <dbReference type="Proteomes" id="UP000255014"/>
    </source>
</evidence>
<dbReference type="Pfam" id="PF00498">
    <property type="entry name" value="FHA"/>
    <property type="match status" value="1"/>
</dbReference>
<dbReference type="SMART" id="SM00240">
    <property type="entry name" value="FHA"/>
    <property type="match status" value="1"/>
</dbReference>
<sequence>MNVLELALHFEDGARRRMRLAAPVTIGRGAQCALRIANWRVGRVHARLSCLDGAVVLEDLGTLGGTSVNGLRVATHAPVLPDDEIVIGPCLIRVSACCTGSVPAPTPAALPADGASRGEDLDAALQQSLVLLPHRRRLHAALLEALDLRRRDVSAMSDRMLRAQAEQRLVELVGQDGELPEGIDRAQLCRAVLDEAVGLGPLEPLLADGGISEIMANRHDEIYVERAGRLQRHAAAFSSEQAVRWVVECIVAPLGRRIDDSSPMVDARLPDGSRVNAVIAPIAIRGVSLTIRKFPRQRPGMADLLAAGSLSEPMARFLLQCVHARKNLLVSGGTGSGKTTLLNILSNAIPEGERIVTIEDAAELRLDHAHLVALEARPANAEGRGRVDIRDLVRNALRMRPDRIVVGECRGAEAFDMLTAMNTGHEGSLTTLHANTPRDALARLEAVTLMAELDLPLPVVREHIAASIDIIVQQARMADGRRIVTAIVEIAGMESGRIQTQELFRYDARHGFIAGDAPVLAGWRMGARPVHGAAGAGAMIWLAMGMAMAAAAWLAWRVLAWSGPAARRYRAVYTQQAGAHLSEVFLFVDPAQLWAAALAMAAAGGAGAWVFSGSAWLAAVAAVALLRLPHLLLGAARRRRLRQLERQLPGALVAMACALRAGAGIAAALRQLVEHGEAPLAQEFGLLLREQRMGVSFDAALARLARRASFESMALVAAALRVAAHTGGNLAETLEGIAQTVSARLQLQDRVRALCAQGRMQAWIVGALPPVLMGVLGRLQPEAMAALWHTLYGWAALALIVVLEGTGIWLIRRIVAIDV</sequence>